<organism evidence="1 2">
    <name type="scientific">Caulobacter phage Ccr32</name>
    <dbReference type="NCBI Taxonomy" id="1959738"/>
    <lineage>
        <taxon>Viruses</taxon>
        <taxon>Duplodnaviria</taxon>
        <taxon>Heunggongvirae</taxon>
        <taxon>Uroviricota</taxon>
        <taxon>Caudoviricetes</taxon>
        <taxon>Jeanschmidtviridae</taxon>
        <taxon>Shapirovirus</taxon>
        <taxon>Shapirovirus cbk</taxon>
    </lineage>
</organism>
<gene>
    <name evidence="1" type="ORF">Ccr32_gp305</name>
</gene>
<sequence>MQTNAKTRALLMDLFATTEHAWKAIPSSHSAKRAFHLRLLDDHTAFLFKNPDGLWSLQRQGHAPRALFHAFDIGMAMLEHAGRAQVIDHLATWGGSLTFIPHGYVANRDRHDA</sequence>
<protein>
    <submittedName>
        <fullName evidence="1">Uncharacterized protein</fullName>
    </submittedName>
</protein>
<evidence type="ECO:0000313" key="1">
    <source>
        <dbReference type="EMBL" id="ARB15223.1"/>
    </source>
</evidence>
<reference evidence="2" key="1">
    <citation type="journal article" date="2017" name="Curr. Microbiol.">
        <title>Genomic Diversity of Type B3 Bacteriophages of Caulobacter crescentus.</title>
        <authorList>
            <person name="Ash K.T."/>
            <person name="Drake K.M."/>
            <person name="Gibbs W.S."/>
            <person name="Ely B."/>
        </authorList>
    </citation>
    <scope>NUCLEOTIDE SEQUENCE [LARGE SCALE GENOMIC DNA]</scope>
</reference>
<accession>A0A1V0EE76</accession>
<dbReference type="EMBL" id="KY555146">
    <property type="protein sequence ID" value="ARB15223.1"/>
    <property type="molecule type" value="Genomic_DNA"/>
</dbReference>
<evidence type="ECO:0000313" key="2">
    <source>
        <dbReference type="Proteomes" id="UP000222485"/>
    </source>
</evidence>
<name>A0A1V0EE76_9CAUD</name>
<proteinExistence type="predicted"/>
<dbReference type="Proteomes" id="UP000222485">
    <property type="component" value="Genome"/>
</dbReference>